<proteinExistence type="predicted"/>
<comment type="caution">
    <text evidence="3">The sequence shown here is derived from an EMBL/GenBank/DDBJ whole genome shotgun (WGS) entry which is preliminary data.</text>
</comment>
<feature type="transmembrane region" description="Helical" evidence="2">
    <location>
        <begin position="242"/>
        <end position="265"/>
    </location>
</feature>
<feature type="region of interest" description="Disordered" evidence="1">
    <location>
        <begin position="436"/>
        <end position="460"/>
    </location>
</feature>
<feature type="transmembrane region" description="Helical" evidence="2">
    <location>
        <begin position="140"/>
        <end position="157"/>
    </location>
</feature>
<feature type="region of interest" description="Disordered" evidence="1">
    <location>
        <begin position="350"/>
        <end position="390"/>
    </location>
</feature>
<feature type="transmembrane region" description="Helical" evidence="2">
    <location>
        <begin position="163"/>
        <end position="189"/>
    </location>
</feature>
<feature type="transmembrane region" description="Helical" evidence="2">
    <location>
        <begin position="285"/>
        <end position="308"/>
    </location>
</feature>
<sequence>MHGINQLPEGTEGAAALSLIYASVSWICSSLIVWLTWVHHERLSYVAVVGYWSFLGTTASITQQIHDITWWRDIMIAQFARISNFSDNPELAIASGSFGLDLEALCIMFWAGELAQSLFDWDAKPKWQYRLRRINKAGKVTSMLLPLITILLLRVPAIQKTFVLFIILADIPLMLSLTIGSATMIAILIRYVRTKRKFSQWTPPAKTRNTSEAGVMAATASSSDAGSRRTSVRQQGICDRWLMVRFTCAFVVLGIFDITNTLFQWTDAQNNRKDNISREPDLSVARANSSLFLFMPGVTPGIFLFIIFGTTSGHRKKMYETFVPRRWQDPIGSRGWKLSCPTPWSRTWRKVSGESGPSPPPALCVSRSNTLKKAPADTTKPLPSRPIPNLMSVFSPRGGTSGRQPWDEDNIFNAKPSCKLFDLEAGGESKETYYELNPEQSDDSGPVLPIMRANTGHSLG</sequence>
<dbReference type="EMBL" id="CAUWAG010000018">
    <property type="protein sequence ID" value="CAJ2510601.1"/>
    <property type="molecule type" value="Genomic_DNA"/>
</dbReference>
<dbReference type="AlphaFoldDB" id="A0AAI8VMK1"/>
<keyword evidence="2" id="KW-1133">Transmembrane helix</keyword>
<evidence type="ECO:0000313" key="4">
    <source>
        <dbReference type="Proteomes" id="UP001295740"/>
    </source>
</evidence>
<gene>
    <name evidence="3" type="ORF">KHLLAP_LOCUS11069</name>
</gene>
<accession>A0AAI8VMK1</accession>
<dbReference type="Proteomes" id="UP001295740">
    <property type="component" value="Unassembled WGS sequence"/>
</dbReference>
<evidence type="ECO:0000256" key="1">
    <source>
        <dbReference type="SAM" id="MobiDB-lite"/>
    </source>
</evidence>
<evidence type="ECO:0000313" key="3">
    <source>
        <dbReference type="EMBL" id="CAJ2510601.1"/>
    </source>
</evidence>
<evidence type="ECO:0000256" key="2">
    <source>
        <dbReference type="SAM" id="Phobius"/>
    </source>
</evidence>
<keyword evidence="4" id="KW-1185">Reference proteome</keyword>
<organism evidence="3 4">
    <name type="scientific">Anthostomella pinea</name>
    <dbReference type="NCBI Taxonomy" id="933095"/>
    <lineage>
        <taxon>Eukaryota</taxon>
        <taxon>Fungi</taxon>
        <taxon>Dikarya</taxon>
        <taxon>Ascomycota</taxon>
        <taxon>Pezizomycotina</taxon>
        <taxon>Sordariomycetes</taxon>
        <taxon>Xylariomycetidae</taxon>
        <taxon>Xylariales</taxon>
        <taxon>Xylariaceae</taxon>
        <taxon>Anthostomella</taxon>
    </lineage>
</organism>
<name>A0AAI8VMK1_9PEZI</name>
<keyword evidence="2" id="KW-0812">Transmembrane</keyword>
<keyword evidence="2" id="KW-0472">Membrane</keyword>
<feature type="transmembrane region" description="Helical" evidence="2">
    <location>
        <begin position="12"/>
        <end position="37"/>
    </location>
</feature>
<reference evidence="3" key="1">
    <citation type="submission" date="2023-10" db="EMBL/GenBank/DDBJ databases">
        <authorList>
            <person name="Hackl T."/>
        </authorList>
    </citation>
    <scope>NUCLEOTIDE SEQUENCE</scope>
</reference>
<protein>
    <submittedName>
        <fullName evidence="3">Uu.00g062260.m01.CDS01</fullName>
    </submittedName>
</protein>